<gene>
    <name evidence="2" type="ORF">RDB_LOCUS127850</name>
</gene>
<dbReference type="AlphaFoldDB" id="A0A8H3D3M0"/>
<dbReference type="SUPFAM" id="SSF81383">
    <property type="entry name" value="F-box domain"/>
    <property type="match status" value="1"/>
</dbReference>
<evidence type="ECO:0000313" key="3">
    <source>
        <dbReference type="Proteomes" id="UP000663831"/>
    </source>
</evidence>
<protein>
    <recommendedName>
        <fullName evidence="1">F-box domain-containing protein</fullName>
    </recommendedName>
</protein>
<name>A0A8H3D3M0_9AGAM</name>
<comment type="caution">
    <text evidence="2">The sequence shown here is derived from an EMBL/GenBank/DDBJ whole genome shotgun (WGS) entry which is preliminary data.</text>
</comment>
<evidence type="ECO:0000313" key="2">
    <source>
        <dbReference type="EMBL" id="CAE6508210.1"/>
    </source>
</evidence>
<dbReference type="PROSITE" id="PS50181">
    <property type="entry name" value="FBOX"/>
    <property type="match status" value="1"/>
</dbReference>
<proteinExistence type="predicted"/>
<dbReference type="Proteomes" id="UP000663831">
    <property type="component" value="Unassembled WGS sequence"/>
</dbReference>
<evidence type="ECO:0000259" key="1">
    <source>
        <dbReference type="PROSITE" id="PS50181"/>
    </source>
</evidence>
<feature type="domain" description="F-box" evidence="1">
    <location>
        <begin position="1"/>
        <end position="46"/>
    </location>
</feature>
<feature type="non-terminal residue" evidence="2">
    <location>
        <position position="1"/>
    </location>
</feature>
<organism evidence="2 3">
    <name type="scientific">Rhizoctonia solani</name>
    <dbReference type="NCBI Taxonomy" id="456999"/>
    <lineage>
        <taxon>Eukaryota</taxon>
        <taxon>Fungi</taxon>
        <taxon>Dikarya</taxon>
        <taxon>Basidiomycota</taxon>
        <taxon>Agaricomycotina</taxon>
        <taxon>Agaricomycetes</taxon>
        <taxon>Cantharellales</taxon>
        <taxon>Ceratobasidiaceae</taxon>
        <taxon>Rhizoctonia</taxon>
    </lineage>
</organism>
<dbReference type="EMBL" id="CAJMWV010005107">
    <property type="protein sequence ID" value="CAE6508210.1"/>
    <property type="molecule type" value="Genomic_DNA"/>
</dbReference>
<accession>A0A8H3D3M0</accession>
<dbReference type="SMART" id="SM00256">
    <property type="entry name" value="FBOX"/>
    <property type="match status" value="1"/>
</dbReference>
<dbReference type="InterPro" id="IPR036047">
    <property type="entry name" value="F-box-like_dom_sf"/>
</dbReference>
<dbReference type="InterPro" id="IPR001810">
    <property type="entry name" value="F-box_dom"/>
</dbReference>
<reference evidence="2" key="1">
    <citation type="submission" date="2021-01" db="EMBL/GenBank/DDBJ databases">
        <authorList>
            <person name="Kaushik A."/>
        </authorList>
    </citation>
    <scope>NUCLEOTIDE SEQUENCE</scope>
    <source>
        <strain evidence="2">AG3-1AP</strain>
    </source>
</reference>
<sequence>MSTPVDVFKEIASFLGPKDLLSLARVNKLLRNLLMQRSAKHIWRAAESTMDGLPPCPRHLTNPQYAALVFSKECSSCGITVMRQLDLMLGVRLCNACRSAKIVRLSYAPSPIREYVSTSPSVKNRRTSETRFALRSEIHDLVGQFWKLPNDCYDPDVLRWIHKKLKRRLERTKHATALARYLHFVSIGRDNELEHKKLRRVVDVCRRLRALGWKVEHMQMACEDSREAWYSLVHVSKPLTDRAWERIYPKLLRLLKLSKRRLRVIRAKTRLSNRYQLVEGMLAGMRAAKPACLEIAVNGQALIENSGIMQMPFPILSELLQYHVFKDLVETDRSLDATQVKFRASATLVHNAVSKWRSRLEARLISLARDNRNARKREYPIGKELIEEPAPFSSQLTADSYNHITPKNNLLFRADSVFSHGHVPLFYPGSFTSWFDGAFGVARPPEANKSVLDIICSSVKYHGEGASYATSLLKELGRPDASHVEMEALGERFICN</sequence>
<dbReference type="CDD" id="cd09917">
    <property type="entry name" value="F-box_SF"/>
    <property type="match status" value="1"/>
</dbReference>
<dbReference type="Pfam" id="PF00646">
    <property type="entry name" value="F-box"/>
    <property type="match status" value="1"/>
</dbReference>